<dbReference type="InterPro" id="IPR005959">
    <property type="entry name" value="Fumarylacetoacetase"/>
</dbReference>
<evidence type="ECO:0000256" key="1">
    <source>
        <dbReference type="PIRSR" id="PIRSR605959-1"/>
    </source>
</evidence>
<dbReference type="GO" id="GO:1902000">
    <property type="term" value="P:homogentisate catabolic process"/>
    <property type="evidence" value="ECO:0007669"/>
    <property type="project" value="TreeGrafter"/>
</dbReference>
<dbReference type="GO" id="GO:0004334">
    <property type="term" value="F:fumarylacetoacetase activity"/>
    <property type="evidence" value="ECO:0007669"/>
    <property type="project" value="UniProtKB-UniRule"/>
</dbReference>
<keyword evidence="3 4" id="KW-0479">Metal-binding</keyword>
<dbReference type="GO" id="GO:0046872">
    <property type="term" value="F:metal ion binding"/>
    <property type="evidence" value="ECO:0007669"/>
    <property type="project" value="UniProtKB-UniRule"/>
</dbReference>
<organism evidence="5 6">
    <name type="scientific">Nepenthes gracilis</name>
    <name type="common">Slender pitcher plant</name>
    <dbReference type="NCBI Taxonomy" id="150966"/>
    <lineage>
        <taxon>Eukaryota</taxon>
        <taxon>Viridiplantae</taxon>
        <taxon>Streptophyta</taxon>
        <taxon>Embryophyta</taxon>
        <taxon>Tracheophyta</taxon>
        <taxon>Spermatophyta</taxon>
        <taxon>Magnoliopsida</taxon>
        <taxon>eudicotyledons</taxon>
        <taxon>Gunneridae</taxon>
        <taxon>Pentapetalae</taxon>
        <taxon>Caryophyllales</taxon>
        <taxon>Nepenthaceae</taxon>
        <taxon>Nepenthes</taxon>
    </lineage>
</organism>
<dbReference type="SUPFAM" id="SSF56529">
    <property type="entry name" value="FAH"/>
    <property type="match status" value="1"/>
</dbReference>
<dbReference type="EMBL" id="BSYO01000012">
    <property type="protein sequence ID" value="GMH13322.1"/>
    <property type="molecule type" value="Genomic_DNA"/>
</dbReference>
<protein>
    <recommendedName>
        <fullName evidence="4">Fumarylacetoacetase</fullName>
        <ecNumber evidence="4">3.7.1.2</ecNumber>
    </recommendedName>
    <alternativeName>
        <fullName evidence="4">Fumarylacetoacetate hydrolase</fullName>
    </alternativeName>
</protein>
<reference evidence="5" key="1">
    <citation type="submission" date="2023-05" db="EMBL/GenBank/DDBJ databases">
        <title>Nepenthes gracilis genome sequencing.</title>
        <authorList>
            <person name="Fukushima K."/>
        </authorList>
    </citation>
    <scope>NUCLEOTIDE SEQUENCE</scope>
    <source>
        <strain evidence="5">SING2019-196</strain>
    </source>
</reference>
<feature type="active site" description="Proton acceptor" evidence="1">
    <location>
        <position position="332"/>
    </location>
</feature>
<keyword evidence="4" id="KW-0378">Hydrolase</keyword>
<proteinExistence type="inferred from homology"/>
<keyword evidence="4" id="KW-0585">Phenylalanine catabolism</keyword>
<keyword evidence="4" id="KW-0460">Magnesium</keyword>
<evidence type="ECO:0000313" key="6">
    <source>
        <dbReference type="Proteomes" id="UP001279734"/>
    </source>
</evidence>
<gene>
    <name evidence="5" type="ORF">Nepgr_015163</name>
</gene>
<comment type="cofactor">
    <cofactor evidence="4">
        <name>Mg(2+)</name>
        <dbReference type="ChEBI" id="CHEBI:18420"/>
    </cofactor>
    <cofactor evidence="4">
        <name>Ca(2+)</name>
        <dbReference type="ChEBI" id="CHEBI:29108"/>
    </cofactor>
</comment>
<comment type="catalytic activity">
    <reaction evidence="4">
        <text>4-fumarylacetoacetate + H2O = acetoacetate + fumarate + H(+)</text>
        <dbReference type="Rhea" id="RHEA:10244"/>
        <dbReference type="ChEBI" id="CHEBI:13705"/>
        <dbReference type="ChEBI" id="CHEBI:15377"/>
        <dbReference type="ChEBI" id="CHEBI:15378"/>
        <dbReference type="ChEBI" id="CHEBI:18034"/>
        <dbReference type="ChEBI" id="CHEBI:29806"/>
        <dbReference type="EC" id="3.7.1.2"/>
    </reaction>
</comment>
<dbReference type="PANTHER" id="PTHR43069:SF2">
    <property type="entry name" value="FUMARYLACETOACETASE"/>
    <property type="match status" value="1"/>
</dbReference>
<dbReference type="PANTHER" id="PTHR43069">
    <property type="entry name" value="FUMARYLACETOACETASE"/>
    <property type="match status" value="1"/>
</dbReference>
<evidence type="ECO:0000256" key="3">
    <source>
        <dbReference type="PIRSR" id="PIRSR605959-3"/>
    </source>
</evidence>
<dbReference type="InterPro" id="IPR036663">
    <property type="entry name" value="Fumarylacetoacetase_C_sf"/>
</dbReference>
<comment type="pathway">
    <text evidence="4">Amino-acid degradation; L-phenylalanine degradation; acetoacetate and fumarate from L-phenylalanine: step 6/6.</text>
</comment>
<dbReference type="GO" id="GO:0006572">
    <property type="term" value="P:L-tyrosine catabolic process"/>
    <property type="evidence" value="ECO:0007669"/>
    <property type="project" value="UniProtKB-UniRule"/>
</dbReference>
<evidence type="ECO:0000256" key="4">
    <source>
        <dbReference type="RuleBase" id="RU366008"/>
    </source>
</evidence>
<feature type="binding site" evidence="3">
    <location>
        <position position="398"/>
    </location>
    <ligand>
        <name>Ca(2+)</name>
        <dbReference type="ChEBI" id="CHEBI:29108"/>
    </ligand>
</feature>
<dbReference type="GO" id="GO:0006559">
    <property type="term" value="P:L-phenylalanine catabolic process"/>
    <property type="evidence" value="ECO:0007669"/>
    <property type="project" value="UniProtKB-UniRule"/>
</dbReference>
<accession>A0AAD3SMS2</accession>
<dbReference type="Proteomes" id="UP001279734">
    <property type="component" value="Unassembled WGS sequence"/>
</dbReference>
<dbReference type="Gene3D" id="3.90.850.10">
    <property type="entry name" value="Fumarylacetoacetase-like, C-terminal domain"/>
    <property type="match status" value="1"/>
</dbReference>
<comment type="similarity">
    <text evidence="4">Belongs to the FAH family.</text>
</comment>
<feature type="binding site" evidence="3">
    <location>
        <position position="325"/>
    </location>
    <ligand>
        <name>Ca(2+)</name>
        <dbReference type="ChEBI" id="CHEBI:29108"/>
    </ligand>
</feature>
<feature type="binding site" evidence="3">
    <location>
        <position position="400"/>
    </location>
    <ligand>
        <name>Ca(2+)</name>
        <dbReference type="ChEBI" id="CHEBI:29108"/>
    </ligand>
</feature>
<evidence type="ECO:0000256" key="2">
    <source>
        <dbReference type="PIRSR" id="PIRSR605959-2"/>
    </source>
</evidence>
<feature type="binding site" evidence="2">
    <location>
        <position position="327"/>
    </location>
    <ligand>
        <name>substrate</name>
    </ligand>
</feature>
<keyword evidence="6" id="KW-1185">Reference proteome</keyword>
<keyword evidence="4" id="KW-0828">Tyrosine catabolism</keyword>
<dbReference type="AlphaFoldDB" id="A0AAD3SMS2"/>
<dbReference type="EC" id="3.7.1.2" evidence="4"/>
<keyword evidence="3 4" id="KW-0106">Calcium</keyword>
<evidence type="ECO:0000313" key="5">
    <source>
        <dbReference type="EMBL" id="GMH13322.1"/>
    </source>
</evidence>
<comment type="caution">
    <text evidence="5">The sequence shown here is derived from an EMBL/GenBank/DDBJ whole genome shotgun (WGS) entry which is preliminary data.</text>
</comment>
<sequence length="452" mass="49807">MLLQDQADSLARIPVLINAQDSQADSFFHTTGNTEQYTRQEKKICEFLMLGSSGKEQDKLDLSHMANLMSLDAIKICMLLQYAAQIDFGSEKNLSSAEKFPFSSTIPCSWFASKISLGSSATSGNGSATRIVSMGSHYSSSRGSRPDDIELFGAVYVRRAVFACGPRYVRPVPWQGEILIWGQETGSKRTCEMADQAAMRREVLHTDFLTLPILKEPMLVLEKLGDAKVITHEGYPQAECCWLSVGHPDAIINVSMAVAALSVVGNFRFHPFSHGEACMTRAPSQKLLSSTKPALHDNANLRWKSLILMSKVEMLLPTNIGDYTDFFASLHHATNCGTIFHGKANPVPLNWSYLPIAYHGCASSVVISRTGIVRPSGQASSLSDSPPSFEPLQKLDFEREMATVASPGNELGTCRERYMTTILDKFEAWSSVGLNLLEWKRSSVDAHILHTC</sequence>
<name>A0AAD3SMS2_NEPGR</name>